<proteinExistence type="predicted"/>
<gene>
    <name evidence="1" type="ORF">COB67_00125</name>
</gene>
<dbReference type="AlphaFoldDB" id="A0A2A4TCP5"/>
<accession>A0A2A4TCP5</accession>
<comment type="caution">
    <text evidence="1">The sequence shown here is derived from an EMBL/GenBank/DDBJ whole genome shotgun (WGS) entry which is preliminary data.</text>
</comment>
<dbReference type="Proteomes" id="UP000218113">
    <property type="component" value="Unassembled WGS sequence"/>
</dbReference>
<organism evidence="1 2">
    <name type="scientific">SAR324 cluster bacterium</name>
    <dbReference type="NCBI Taxonomy" id="2024889"/>
    <lineage>
        <taxon>Bacteria</taxon>
        <taxon>Deltaproteobacteria</taxon>
        <taxon>SAR324 cluster</taxon>
    </lineage>
</organism>
<evidence type="ECO:0000313" key="2">
    <source>
        <dbReference type="Proteomes" id="UP000218113"/>
    </source>
</evidence>
<sequence>MPNSKKLRGRELRVDRAFAQADITYKKKEVIQIVNGNRVVQKVNVATPNQERINDAITMHFQEAARKGIDYFKIEESVISELEETFIKHNLLNNNPTTDERRLKNACIRQRIDERIIKHFDDPKIEMTYDELIDFSGIKSGKNFAQTISTIMSVKGKSSKEFKRDIVNFETMSIDNTTYKSVVDISEVEVILDPEMAQHYPLIEDFLNAKKMPDGRAFRNKKKYIKRIVFTLTKSVLPHIVAQGRDYVALLPHNRQAYKLQITYHIDTYITSIQNAQEYRSLTDFTPAALQKKFGYDWDEFYEFMRQVMEPGIKDFNTNDRRTVSYLVQRGTTEWKDPKSTTRGASPITKFRWVITGYENTKRDEVDGSLYYIAQQLLNNELEYTESDKTVIEVAQDIASQIETELPDMTILFGVSVTEWLKRAQEELEYEEKVLQLLKISDVNDILYDEELMVLVSDKINLSSLKNPSDSYEYLFKLLKIEITEVKTPKKKNETFPINNKVFILNVLKSAHEHDFSNPIHFFYTIYNYYKSNGTKKHDWNSVINNWLINGKYDKTKETSIKLAVTPQKDTSTRHIGFWSASQEVLETETEIISISFELMAELIADGNVKIYGAL</sequence>
<dbReference type="EMBL" id="NVSR01000001">
    <property type="protein sequence ID" value="PCI30895.1"/>
    <property type="molecule type" value="Genomic_DNA"/>
</dbReference>
<name>A0A2A4TCP5_9DELT</name>
<evidence type="ECO:0000313" key="1">
    <source>
        <dbReference type="EMBL" id="PCI30895.1"/>
    </source>
</evidence>
<reference evidence="2" key="1">
    <citation type="submission" date="2017-08" db="EMBL/GenBank/DDBJ databases">
        <title>A dynamic microbial community with high functional redundancy inhabits the cold, oxic subseafloor aquifer.</title>
        <authorList>
            <person name="Tully B.J."/>
            <person name="Wheat C.G."/>
            <person name="Glazer B.T."/>
            <person name="Huber J.A."/>
        </authorList>
    </citation>
    <scope>NUCLEOTIDE SEQUENCE [LARGE SCALE GENOMIC DNA]</scope>
</reference>
<protein>
    <submittedName>
        <fullName evidence="1">Uncharacterized protein</fullName>
    </submittedName>
</protein>